<name>A0ABY7GAZ9_MYAAR</name>
<keyword evidence="2" id="KW-1185">Reference proteome</keyword>
<gene>
    <name evidence="1" type="ORF">MAR_014095</name>
</gene>
<evidence type="ECO:0000313" key="2">
    <source>
        <dbReference type="Proteomes" id="UP001164746"/>
    </source>
</evidence>
<dbReference type="Proteomes" id="UP001164746">
    <property type="component" value="Chromosome 15"/>
</dbReference>
<evidence type="ECO:0000313" key="1">
    <source>
        <dbReference type="EMBL" id="WAR28391.1"/>
    </source>
</evidence>
<dbReference type="EMBL" id="CP111026">
    <property type="protein sequence ID" value="WAR28391.1"/>
    <property type="molecule type" value="Genomic_DNA"/>
</dbReference>
<accession>A0ABY7GAZ9</accession>
<organism evidence="1 2">
    <name type="scientific">Mya arenaria</name>
    <name type="common">Soft-shell clam</name>
    <dbReference type="NCBI Taxonomy" id="6604"/>
    <lineage>
        <taxon>Eukaryota</taxon>
        <taxon>Metazoa</taxon>
        <taxon>Spiralia</taxon>
        <taxon>Lophotrochozoa</taxon>
        <taxon>Mollusca</taxon>
        <taxon>Bivalvia</taxon>
        <taxon>Autobranchia</taxon>
        <taxon>Heteroconchia</taxon>
        <taxon>Euheterodonta</taxon>
        <taxon>Imparidentia</taxon>
        <taxon>Neoheterodontei</taxon>
        <taxon>Myida</taxon>
        <taxon>Myoidea</taxon>
        <taxon>Myidae</taxon>
        <taxon>Mya</taxon>
    </lineage>
</organism>
<protein>
    <submittedName>
        <fullName evidence="1">Uncharacterized protein</fullName>
    </submittedName>
</protein>
<sequence>MMMNLESYNSSASSINTGKYTGTPDDALRLRDTLHILKLQREKAELRGKEGAESESVTSSFRELSQADDANNRFSTRVQTVTTDPGVARDEAKNHIPGTHAFSTELAPLGQSFPDPVDYVECPSRQIAIGEQLNFTCSFDTNHAYRREFTNIDELVLVDKNVPISKARRDRFFERWTPILAVTTKPHSSTSHKIECEQSYDDANGSTQECRVVFTEAEVDDHHTLGCRFTDTKSNAIKESYLELPACGHSTNCTAIGSEWTINCTKKSDHLQTLDKADCNYYRFSRCFRGNRPIFRYNKTAVCKDYDIITKYGNPGTELCPSTFDEAVVAPYDENNQATSPSTASVSSK</sequence>
<proteinExistence type="predicted"/>
<reference evidence="1" key="1">
    <citation type="submission" date="2022-11" db="EMBL/GenBank/DDBJ databases">
        <title>Centuries of genome instability and evolution in soft-shell clam transmissible cancer (bioRxiv).</title>
        <authorList>
            <person name="Hart S.F.M."/>
            <person name="Yonemitsu M.A."/>
            <person name="Giersch R.M."/>
            <person name="Beal B.F."/>
            <person name="Arriagada G."/>
            <person name="Davis B.W."/>
            <person name="Ostrander E.A."/>
            <person name="Goff S.P."/>
            <person name="Metzger M.J."/>
        </authorList>
    </citation>
    <scope>NUCLEOTIDE SEQUENCE</scope>
    <source>
        <strain evidence="1">MELC-2E11</strain>
        <tissue evidence="1">Siphon/mantle</tissue>
    </source>
</reference>